<protein>
    <submittedName>
        <fullName evidence="2">Uncharacterized protein</fullName>
    </submittedName>
</protein>
<comment type="caution">
    <text evidence="2">The sequence shown here is derived from an EMBL/GenBank/DDBJ whole genome shotgun (WGS) entry which is preliminary data.</text>
</comment>
<organism evidence="2 3">
    <name type="scientific">Sordaria brevicollis</name>
    <dbReference type="NCBI Taxonomy" id="83679"/>
    <lineage>
        <taxon>Eukaryota</taxon>
        <taxon>Fungi</taxon>
        <taxon>Dikarya</taxon>
        <taxon>Ascomycota</taxon>
        <taxon>Pezizomycotina</taxon>
        <taxon>Sordariomycetes</taxon>
        <taxon>Sordariomycetidae</taxon>
        <taxon>Sordariales</taxon>
        <taxon>Sordariaceae</taxon>
        <taxon>Sordaria</taxon>
    </lineage>
</organism>
<accession>A0AAE0PID9</accession>
<reference evidence="2" key="2">
    <citation type="submission" date="2023-07" db="EMBL/GenBank/DDBJ databases">
        <authorList>
            <consortium name="Lawrence Berkeley National Laboratory"/>
            <person name="Haridas S."/>
            <person name="Hensen N."/>
            <person name="Bonometti L."/>
            <person name="Westerberg I."/>
            <person name="Brannstrom I.O."/>
            <person name="Guillou S."/>
            <person name="Cros-Aarteil S."/>
            <person name="Calhoun S."/>
            <person name="Kuo A."/>
            <person name="Mondo S."/>
            <person name="Pangilinan J."/>
            <person name="Riley R."/>
            <person name="LaButti K."/>
            <person name="Andreopoulos B."/>
            <person name="Lipzen A."/>
            <person name="Chen C."/>
            <person name="Yanf M."/>
            <person name="Daum C."/>
            <person name="Ng V."/>
            <person name="Clum A."/>
            <person name="Steindorff A."/>
            <person name="Ohm R."/>
            <person name="Martin F."/>
            <person name="Silar P."/>
            <person name="Natvig D."/>
            <person name="Lalanne C."/>
            <person name="Gautier V."/>
            <person name="Ament-velasquez S.L."/>
            <person name="Kruys A."/>
            <person name="Hutchinson M.I."/>
            <person name="Powell A.J."/>
            <person name="Barry K."/>
            <person name="Miller A.N."/>
            <person name="Grigoriev I.V."/>
            <person name="Debuchy R."/>
            <person name="Gladieux P."/>
            <person name="Thoren M.H."/>
            <person name="Johannesson H."/>
        </authorList>
    </citation>
    <scope>NUCLEOTIDE SEQUENCE</scope>
    <source>
        <strain evidence="2">FGSC 1904</strain>
    </source>
</reference>
<proteinExistence type="predicted"/>
<name>A0AAE0PID9_SORBR</name>
<dbReference type="Proteomes" id="UP001281003">
    <property type="component" value="Unassembled WGS sequence"/>
</dbReference>
<evidence type="ECO:0000256" key="1">
    <source>
        <dbReference type="SAM" id="SignalP"/>
    </source>
</evidence>
<feature type="chain" id="PRO_5042160857" evidence="1">
    <location>
        <begin position="19"/>
        <end position="154"/>
    </location>
</feature>
<sequence length="154" mass="16508">MQLTSFLTVVAALKATTALPLVSDNDHTHIPGAGKGPDTIDQITGEKLNGKTVAQYGTFLCEGPSFLGDCIHSSSSENQCVQLDKGVSSVAPDKGVHCRYFYTPSCLTKEPNDCGYFDLTNSGIGNVPYIPENCTQDPTNKIRSYWCGPASGWI</sequence>
<reference evidence="2" key="1">
    <citation type="journal article" date="2023" name="Mol. Phylogenet. Evol.">
        <title>Genome-scale phylogeny and comparative genomics of the fungal order Sordariales.</title>
        <authorList>
            <person name="Hensen N."/>
            <person name="Bonometti L."/>
            <person name="Westerberg I."/>
            <person name="Brannstrom I.O."/>
            <person name="Guillou S."/>
            <person name="Cros-Aarteil S."/>
            <person name="Calhoun S."/>
            <person name="Haridas S."/>
            <person name="Kuo A."/>
            <person name="Mondo S."/>
            <person name="Pangilinan J."/>
            <person name="Riley R."/>
            <person name="LaButti K."/>
            <person name="Andreopoulos B."/>
            <person name="Lipzen A."/>
            <person name="Chen C."/>
            <person name="Yan M."/>
            <person name="Daum C."/>
            <person name="Ng V."/>
            <person name="Clum A."/>
            <person name="Steindorff A."/>
            <person name="Ohm R.A."/>
            <person name="Martin F."/>
            <person name="Silar P."/>
            <person name="Natvig D.O."/>
            <person name="Lalanne C."/>
            <person name="Gautier V."/>
            <person name="Ament-Velasquez S.L."/>
            <person name="Kruys A."/>
            <person name="Hutchinson M.I."/>
            <person name="Powell A.J."/>
            <person name="Barry K."/>
            <person name="Miller A.N."/>
            <person name="Grigoriev I.V."/>
            <person name="Debuchy R."/>
            <person name="Gladieux P."/>
            <person name="Hiltunen Thoren M."/>
            <person name="Johannesson H."/>
        </authorList>
    </citation>
    <scope>NUCLEOTIDE SEQUENCE</scope>
    <source>
        <strain evidence="2">FGSC 1904</strain>
    </source>
</reference>
<gene>
    <name evidence="2" type="ORF">B0T20DRAFT_182842</name>
</gene>
<dbReference type="AlphaFoldDB" id="A0AAE0PID9"/>
<evidence type="ECO:0000313" key="2">
    <source>
        <dbReference type="EMBL" id="KAK3400367.1"/>
    </source>
</evidence>
<evidence type="ECO:0000313" key="3">
    <source>
        <dbReference type="Proteomes" id="UP001281003"/>
    </source>
</evidence>
<feature type="signal peptide" evidence="1">
    <location>
        <begin position="1"/>
        <end position="18"/>
    </location>
</feature>
<dbReference type="EMBL" id="JAUTDP010000004">
    <property type="protein sequence ID" value="KAK3400367.1"/>
    <property type="molecule type" value="Genomic_DNA"/>
</dbReference>
<keyword evidence="3" id="KW-1185">Reference proteome</keyword>
<keyword evidence="1" id="KW-0732">Signal</keyword>